<dbReference type="EMBL" id="JAUSVX010000001">
    <property type="protein sequence ID" value="MDQ0468225.1"/>
    <property type="molecule type" value="Genomic_DNA"/>
</dbReference>
<keyword evidence="7" id="KW-1185">Reference proteome</keyword>
<comment type="subcellular location">
    <subcellularLocation>
        <location evidence="1">Cell envelope</location>
    </subcellularLocation>
</comment>
<reference evidence="6 7" key="1">
    <citation type="submission" date="2023-07" db="EMBL/GenBank/DDBJ databases">
        <title>Genomic Encyclopedia of Type Strains, Phase IV (KMG-IV): sequencing the most valuable type-strain genomes for metagenomic binning, comparative biology and taxonomic classification.</title>
        <authorList>
            <person name="Goeker M."/>
        </authorList>
    </citation>
    <scope>NUCLEOTIDE SEQUENCE [LARGE SCALE GENOMIC DNA]</scope>
    <source>
        <strain evidence="6 7">DSM 19619</strain>
    </source>
</reference>
<evidence type="ECO:0000313" key="6">
    <source>
        <dbReference type="EMBL" id="MDQ0468225.1"/>
    </source>
</evidence>
<keyword evidence="4" id="KW-0812">Transmembrane</keyword>
<evidence type="ECO:0000256" key="3">
    <source>
        <dbReference type="ARBA" id="ARBA00023284"/>
    </source>
</evidence>
<sequence>MEDKDIAPGQSRRGMIVGLVALAGVAAGVAGVYGIGSGARNGESAACPGAAALTAKLGPLARGEVAALNVAATPQPLVPLAFARPDGSPATLADFKGRTVLLNLWATWCVPCRKEMPALDALQADLGGPGFEVVSVNIDTNRVDRAASFLDEIKVDRLTRYADHSARIFQDLKAQGLAFGMPTTLVVDRQGCMLASLAGPAEWASEDAKAFVRAAMGG</sequence>
<keyword evidence="4" id="KW-1133">Transmembrane helix</keyword>
<dbReference type="PROSITE" id="PS00194">
    <property type="entry name" value="THIOREDOXIN_1"/>
    <property type="match status" value="1"/>
</dbReference>
<name>A0ABU0J3N7_9HYPH</name>
<keyword evidence="3" id="KW-0676">Redox-active center</keyword>
<dbReference type="CDD" id="cd02966">
    <property type="entry name" value="TlpA_like_family"/>
    <property type="match status" value="1"/>
</dbReference>
<dbReference type="PROSITE" id="PS51352">
    <property type="entry name" value="THIOREDOXIN_2"/>
    <property type="match status" value="1"/>
</dbReference>
<dbReference type="InterPro" id="IPR013740">
    <property type="entry name" value="Redoxin"/>
</dbReference>
<dbReference type="Gene3D" id="3.40.30.10">
    <property type="entry name" value="Glutaredoxin"/>
    <property type="match status" value="1"/>
</dbReference>
<organism evidence="6 7">
    <name type="scientific">Labrys wisconsinensis</name>
    <dbReference type="NCBI Taxonomy" id="425677"/>
    <lineage>
        <taxon>Bacteria</taxon>
        <taxon>Pseudomonadati</taxon>
        <taxon>Pseudomonadota</taxon>
        <taxon>Alphaproteobacteria</taxon>
        <taxon>Hyphomicrobiales</taxon>
        <taxon>Xanthobacteraceae</taxon>
        <taxon>Labrys</taxon>
    </lineage>
</organism>
<keyword evidence="2" id="KW-0201">Cytochrome c-type biogenesis</keyword>
<feature type="transmembrane region" description="Helical" evidence="4">
    <location>
        <begin position="15"/>
        <end position="35"/>
    </location>
</feature>
<feature type="domain" description="Thioredoxin" evidence="5">
    <location>
        <begin position="71"/>
        <end position="217"/>
    </location>
</feature>
<gene>
    <name evidence="6" type="ORF">QO011_001220</name>
</gene>
<dbReference type="Pfam" id="PF08534">
    <property type="entry name" value="Redoxin"/>
    <property type="match status" value="1"/>
</dbReference>
<accession>A0ABU0J3N7</accession>
<proteinExistence type="predicted"/>
<evidence type="ECO:0000256" key="4">
    <source>
        <dbReference type="SAM" id="Phobius"/>
    </source>
</evidence>
<dbReference type="InterPro" id="IPR013766">
    <property type="entry name" value="Thioredoxin_domain"/>
</dbReference>
<dbReference type="InterPro" id="IPR017937">
    <property type="entry name" value="Thioredoxin_CS"/>
</dbReference>
<evidence type="ECO:0000256" key="1">
    <source>
        <dbReference type="ARBA" id="ARBA00004196"/>
    </source>
</evidence>
<keyword evidence="6" id="KW-0413">Isomerase</keyword>
<dbReference type="Proteomes" id="UP001242480">
    <property type="component" value="Unassembled WGS sequence"/>
</dbReference>
<dbReference type="SUPFAM" id="SSF52833">
    <property type="entry name" value="Thioredoxin-like"/>
    <property type="match status" value="1"/>
</dbReference>
<dbReference type="PANTHER" id="PTHR42852">
    <property type="entry name" value="THIOL:DISULFIDE INTERCHANGE PROTEIN DSBE"/>
    <property type="match status" value="1"/>
</dbReference>
<dbReference type="GO" id="GO:0016853">
    <property type="term" value="F:isomerase activity"/>
    <property type="evidence" value="ECO:0007669"/>
    <property type="project" value="UniProtKB-KW"/>
</dbReference>
<dbReference type="InterPro" id="IPR050553">
    <property type="entry name" value="Thioredoxin_ResA/DsbE_sf"/>
</dbReference>
<evidence type="ECO:0000313" key="7">
    <source>
        <dbReference type="Proteomes" id="UP001242480"/>
    </source>
</evidence>
<dbReference type="InterPro" id="IPR036249">
    <property type="entry name" value="Thioredoxin-like_sf"/>
</dbReference>
<dbReference type="RefSeq" id="WP_307269014.1">
    <property type="nucleotide sequence ID" value="NZ_JAUSVX010000001.1"/>
</dbReference>
<protein>
    <submittedName>
        <fullName evidence="6">Thiol-disulfide isomerase/thioredoxin</fullName>
    </submittedName>
</protein>
<dbReference type="PANTHER" id="PTHR42852:SF13">
    <property type="entry name" value="PROTEIN DIPZ"/>
    <property type="match status" value="1"/>
</dbReference>
<dbReference type="NCBIfam" id="NF047696">
    <property type="entry name" value="ThlDiSintTplARhiz"/>
    <property type="match status" value="1"/>
</dbReference>
<evidence type="ECO:0000259" key="5">
    <source>
        <dbReference type="PROSITE" id="PS51352"/>
    </source>
</evidence>
<keyword evidence="4" id="KW-0472">Membrane</keyword>
<evidence type="ECO:0000256" key="2">
    <source>
        <dbReference type="ARBA" id="ARBA00022748"/>
    </source>
</evidence>
<comment type="caution">
    <text evidence="6">The sequence shown here is derived from an EMBL/GenBank/DDBJ whole genome shotgun (WGS) entry which is preliminary data.</text>
</comment>